<dbReference type="CDD" id="cd03136">
    <property type="entry name" value="GATase1_AraC_ArgR_like"/>
    <property type="match status" value="1"/>
</dbReference>
<dbReference type="Gene3D" id="3.40.50.880">
    <property type="match status" value="1"/>
</dbReference>
<reference evidence="5 6" key="1">
    <citation type="journal article" date="2018" name="Nat. Biotechnol.">
        <title>A standardized bacterial taxonomy based on genome phylogeny substantially revises the tree of life.</title>
        <authorList>
            <person name="Parks D.H."/>
            <person name="Chuvochina M."/>
            <person name="Waite D.W."/>
            <person name="Rinke C."/>
            <person name="Skarshewski A."/>
            <person name="Chaumeil P.A."/>
            <person name="Hugenholtz P."/>
        </authorList>
    </citation>
    <scope>NUCLEOTIDE SEQUENCE [LARGE SCALE GENOMIC DNA]</scope>
    <source>
        <strain evidence="5">UBA9169</strain>
    </source>
</reference>
<evidence type="ECO:0000256" key="3">
    <source>
        <dbReference type="ARBA" id="ARBA00023163"/>
    </source>
</evidence>
<dbReference type="InterPro" id="IPR018060">
    <property type="entry name" value="HTH_AraC"/>
</dbReference>
<gene>
    <name evidence="5" type="ORF">DCS45_15075</name>
</gene>
<dbReference type="SUPFAM" id="SSF52317">
    <property type="entry name" value="Class I glutamine amidotransferase-like"/>
    <property type="match status" value="1"/>
</dbReference>
<dbReference type="Pfam" id="PF12833">
    <property type="entry name" value="HTH_18"/>
    <property type="match status" value="1"/>
</dbReference>
<dbReference type="SMART" id="SM00342">
    <property type="entry name" value="HTH_ARAC"/>
    <property type="match status" value="1"/>
</dbReference>
<dbReference type="AlphaFoldDB" id="A0A348WF65"/>
<accession>A0A348WF65</accession>
<dbReference type="GO" id="GO:0043565">
    <property type="term" value="F:sequence-specific DNA binding"/>
    <property type="evidence" value="ECO:0007669"/>
    <property type="project" value="InterPro"/>
</dbReference>
<sequence length="337" mass="37306">MRARPVPSLTAFQSGTQKLRVGVVVLDNFTLNAFSGFVDALRLAADTGGRSRQIECGWVIMGKGPVRASCGLSISPDALPVDPRRFDYVAVAGGNDYPTRVQPAWLTEYLWEADKLGIPLIGLCTGTFNIARAGLMDGRTACVHWNVHEYFAEQFPKVEAISDRIFLDVGDRITCAGSTGSQDLALHLINRHCGAEKAQQSLRHMVLNDRRDASSPQAHFASEIRDLRDPIVRRCATIMEQNLDTPFLTESLAEEVGLSSRQLSRRFQASLGMTPSRYFRSLRVRYGAWRLVHSTAPVSTIAAEVGFVDASHFQREFAKQYQMTPAKYRKSPGASLV</sequence>
<dbReference type="InterPro" id="IPR018062">
    <property type="entry name" value="HTH_AraC-typ_CS"/>
</dbReference>
<dbReference type="EMBL" id="DMVW01000140">
    <property type="protein sequence ID" value="HAR53177.1"/>
    <property type="molecule type" value="Genomic_DNA"/>
</dbReference>
<evidence type="ECO:0000259" key="4">
    <source>
        <dbReference type="PROSITE" id="PS01124"/>
    </source>
</evidence>
<dbReference type="PANTHER" id="PTHR43130">
    <property type="entry name" value="ARAC-FAMILY TRANSCRIPTIONAL REGULATOR"/>
    <property type="match status" value="1"/>
</dbReference>
<dbReference type="InterPro" id="IPR002818">
    <property type="entry name" value="DJ-1/PfpI"/>
</dbReference>
<dbReference type="PRINTS" id="PR00032">
    <property type="entry name" value="HTHARAC"/>
</dbReference>
<organism evidence="5 6">
    <name type="scientific">Roseovarius nubinhibens</name>
    <dbReference type="NCBI Taxonomy" id="314263"/>
    <lineage>
        <taxon>Bacteria</taxon>
        <taxon>Pseudomonadati</taxon>
        <taxon>Pseudomonadota</taxon>
        <taxon>Alphaproteobacteria</taxon>
        <taxon>Rhodobacterales</taxon>
        <taxon>Roseobacteraceae</taxon>
        <taxon>Roseovarius</taxon>
    </lineage>
</organism>
<proteinExistence type="predicted"/>
<comment type="caution">
    <text evidence="5">The sequence shown here is derived from an EMBL/GenBank/DDBJ whole genome shotgun (WGS) entry which is preliminary data.</text>
</comment>
<keyword evidence="2" id="KW-0238">DNA-binding</keyword>
<evidence type="ECO:0000313" key="5">
    <source>
        <dbReference type="EMBL" id="HAR53177.1"/>
    </source>
</evidence>
<evidence type="ECO:0000256" key="2">
    <source>
        <dbReference type="ARBA" id="ARBA00023125"/>
    </source>
</evidence>
<evidence type="ECO:0000313" key="6">
    <source>
        <dbReference type="Proteomes" id="UP000264719"/>
    </source>
</evidence>
<dbReference type="RefSeq" id="WP_339855787.1">
    <property type="nucleotide sequence ID" value="NZ_CAXAXR010000025.1"/>
</dbReference>
<dbReference type="Proteomes" id="UP000264719">
    <property type="component" value="Unassembled WGS sequence"/>
</dbReference>
<protein>
    <submittedName>
        <fullName evidence="5">AraC family transcriptional regulator</fullName>
    </submittedName>
</protein>
<feature type="domain" description="HTH araC/xylS-type" evidence="4">
    <location>
        <begin position="233"/>
        <end position="331"/>
    </location>
</feature>
<dbReference type="GO" id="GO:0003700">
    <property type="term" value="F:DNA-binding transcription factor activity"/>
    <property type="evidence" value="ECO:0007669"/>
    <property type="project" value="InterPro"/>
</dbReference>
<dbReference type="Gene3D" id="1.10.10.60">
    <property type="entry name" value="Homeodomain-like"/>
    <property type="match status" value="1"/>
</dbReference>
<dbReference type="InterPro" id="IPR020449">
    <property type="entry name" value="Tscrpt_reg_AraC-type_HTH"/>
</dbReference>
<dbReference type="PROSITE" id="PS01124">
    <property type="entry name" value="HTH_ARAC_FAMILY_2"/>
    <property type="match status" value="1"/>
</dbReference>
<dbReference type="InterPro" id="IPR009057">
    <property type="entry name" value="Homeodomain-like_sf"/>
</dbReference>
<keyword evidence="3" id="KW-0804">Transcription</keyword>
<name>A0A348WF65_9RHOB</name>
<dbReference type="InterPro" id="IPR052158">
    <property type="entry name" value="INH-QAR"/>
</dbReference>
<keyword evidence="1" id="KW-0805">Transcription regulation</keyword>
<dbReference type="PANTHER" id="PTHR43130:SF3">
    <property type="entry name" value="HTH-TYPE TRANSCRIPTIONAL REGULATOR RV1931C"/>
    <property type="match status" value="1"/>
</dbReference>
<dbReference type="InterPro" id="IPR029062">
    <property type="entry name" value="Class_I_gatase-like"/>
</dbReference>
<dbReference type="SUPFAM" id="SSF46689">
    <property type="entry name" value="Homeodomain-like"/>
    <property type="match status" value="2"/>
</dbReference>
<dbReference type="Pfam" id="PF01965">
    <property type="entry name" value="DJ-1_PfpI"/>
    <property type="match status" value="1"/>
</dbReference>
<evidence type="ECO:0000256" key="1">
    <source>
        <dbReference type="ARBA" id="ARBA00023015"/>
    </source>
</evidence>
<dbReference type="PROSITE" id="PS00041">
    <property type="entry name" value="HTH_ARAC_FAMILY_1"/>
    <property type="match status" value="1"/>
</dbReference>